<dbReference type="EMBL" id="JBHSDH010000002">
    <property type="protein sequence ID" value="MFC4290804.1"/>
    <property type="molecule type" value="Genomic_DNA"/>
</dbReference>
<evidence type="ECO:0000313" key="2">
    <source>
        <dbReference type="Proteomes" id="UP001595887"/>
    </source>
</evidence>
<dbReference type="Gene3D" id="2.180.10.10">
    <property type="entry name" value="RHS repeat-associated core"/>
    <property type="match status" value="1"/>
</dbReference>
<dbReference type="RefSeq" id="WP_381420406.1">
    <property type="nucleotide sequence ID" value="NZ_JBHSDH010000002.1"/>
</dbReference>
<dbReference type="PANTHER" id="PTHR32305:SF15">
    <property type="entry name" value="PROTEIN RHSA-RELATED"/>
    <property type="match status" value="1"/>
</dbReference>
<comment type="caution">
    <text evidence="1">The sequence shown here is derived from an EMBL/GenBank/DDBJ whole genome shotgun (WGS) entry which is preliminary data.</text>
</comment>
<dbReference type="InterPro" id="IPR024079">
    <property type="entry name" value="MetalloPept_cat_dom_sf"/>
</dbReference>
<sequence>MSHAQLHYDPLGRLYQIGGGAQRFVYDGNALLLEYNNAAAIARRYAHGVNGAADDPLAWWEGPLMNCTGTRFLHSDRRGSVAALADCWGNRQAINSYDEWGIPAAANQGRFQYTGQAWIAELGMYYYKARIYSPTLGRFMQTDPIGYDDGLNWYAYVGNDPVNGVDPTGMYICGKNLSTSQCVQFSVSQLMADVKITKSVNTLTTARDKLAAGEKLSRDEKRSVSQIGRFFGSGSANIKGIDKAIGGANKVLQELRSNKPAILGNHGALAQAFPGGRGIALGAKFFNVGVNSQSFTIGHEAAHTSGIAPKDFGIIVGSQYIGAYGYNSAIQRAQLAPQRALEHADTVPYAFGLRRDGDPEQ</sequence>
<protein>
    <submittedName>
        <fullName evidence="1">RHS repeat-associated core domain-containing protein</fullName>
    </submittedName>
</protein>
<accession>A0ABV8RD25</accession>
<keyword evidence="2" id="KW-1185">Reference proteome</keyword>
<proteinExistence type="predicted"/>
<dbReference type="InterPro" id="IPR022385">
    <property type="entry name" value="Rhs_assc_core"/>
</dbReference>
<organism evidence="1 2">
    <name type="scientific">Sphingorhabdus arenilitoris</name>
    <dbReference type="NCBI Taxonomy" id="1490041"/>
    <lineage>
        <taxon>Bacteria</taxon>
        <taxon>Pseudomonadati</taxon>
        <taxon>Pseudomonadota</taxon>
        <taxon>Alphaproteobacteria</taxon>
        <taxon>Sphingomonadales</taxon>
        <taxon>Sphingomonadaceae</taxon>
        <taxon>Sphingorhabdus</taxon>
    </lineage>
</organism>
<name>A0ABV8RD25_9SPHN</name>
<dbReference type="Proteomes" id="UP001595887">
    <property type="component" value="Unassembled WGS sequence"/>
</dbReference>
<dbReference type="InterPro" id="IPR050708">
    <property type="entry name" value="T6SS_VgrG/RHS"/>
</dbReference>
<evidence type="ECO:0000313" key="1">
    <source>
        <dbReference type="EMBL" id="MFC4290804.1"/>
    </source>
</evidence>
<dbReference type="NCBIfam" id="TIGR03696">
    <property type="entry name" value="Rhs_assc_core"/>
    <property type="match status" value="1"/>
</dbReference>
<dbReference type="PANTHER" id="PTHR32305">
    <property type="match status" value="1"/>
</dbReference>
<dbReference type="SUPFAM" id="SSF55486">
    <property type="entry name" value="Metalloproteases ('zincins'), catalytic domain"/>
    <property type="match status" value="1"/>
</dbReference>
<dbReference type="Gene3D" id="3.40.390.10">
    <property type="entry name" value="Collagenase (Catalytic Domain)"/>
    <property type="match status" value="1"/>
</dbReference>
<reference evidence="2" key="1">
    <citation type="journal article" date="2019" name="Int. J. Syst. Evol. Microbiol.">
        <title>The Global Catalogue of Microorganisms (GCM) 10K type strain sequencing project: providing services to taxonomists for standard genome sequencing and annotation.</title>
        <authorList>
            <consortium name="The Broad Institute Genomics Platform"/>
            <consortium name="The Broad Institute Genome Sequencing Center for Infectious Disease"/>
            <person name="Wu L."/>
            <person name="Ma J."/>
        </authorList>
    </citation>
    <scope>NUCLEOTIDE SEQUENCE [LARGE SCALE GENOMIC DNA]</scope>
    <source>
        <strain evidence="2">CECT 8531</strain>
    </source>
</reference>
<gene>
    <name evidence="1" type="ORF">ACFOWX_00040</name>
</gene>